<accession>A0A345KUK1</accession>
<sequence>MLETTTFTCKFCAHTTDVANDVMPLEDYSGFQCIFQEACDRRKKRNKAISEIQEMAKKPHLHPVDKFSRAAVLTCGIFMGAVSAFGLSYLLFGV</sequence>
<keyword evidence="3" id="KW-1185">Reference proteome</keyword>
<dbReference type="RefSeq" id="YP_010750140.1">
    <property type="nucleotide sequence ID" value="NC_073330.1"/>
</dbReference>
<gene>
    <name evidence="2" type="primary">41</name>
    <name evidence="2" type="ORF">SEA_SYNEPSIS_41</name>
</gene>
<keyword evidence="1" id="KW-0472">Membrane</keyword>
<evidence type="ECO:0000256" key="1">
    <source>
        <dbReference type="SAM" id="Phobius"/>
    </source>
</evidence>
<organism evidence="2 3">
    <name type="scientific">Arthrobacter phage Synepsis</name>
    <dbReference type="NCBI Taxonomy" id="2250389"/>
    <lineage>
        <taxon>Viruses</taxon>
        <taxon>Duplodnaviria</taxon>
        <taxon>Heunggongvirae</taxon>
        <taxon>Uroviricota</taxon>
        <taxon>Caudoviricetes</taxon>
        <taxon>Gordonvirus</taxon>
        <taxon>Gordonvirus synepsis</taxon>
    </lineage>
</organism>
<reference evidence="2 3" key="1">
    <citation type="submission" date="2018-06" db="EMBL/GenBank/DDBJ databases">
        <authorList>
            <person name="Carpenter C.J."/>
            <person name="Mulvenna A.L."/>
            <person name="Najjar D.S."/>
            <person name="Ball S.L."/>
            <person name="Breitenberger C.A."/>
            <person name="Daniels C.J."/>
            <person name="Garlena R.A."/>
            <person name="Russell D.A."/>
            <person name="Pope W.H."/>
            <person name="Jacobs-Sera D."/>
            <person name="Hatfull G.F."/>
        </authorList>
    </citation>
    <scope>NUCLEOTIDE SEQUENCE [LARGE SCALE GENOMIC DNA]</scope>
</reference>
<protein>
    <submittedName>
        <fullName evidence="2">Uncharacterized protein</fullName>
    </submittedName>
</protein>
<evidence type="ECO:0000313" key="2">
    <source>
        <dbReference type="EMBL" id="AXH46703.1"/>
    </source>
</evidence>
<feature type="transmembrane region" description="Helical" evidence="1">
    <location>
        <begin position="70"/>
        <end position="92"/>
    </location>
</feature>
<dbReference type="EMBL" id="MH479926">
    <property type="protein sequence ID" value="AXH46703.1"/>
    <property type="molecule type" value="Genomic_DNA"/>
</dbReference>
<keyword evidence="1" id="KW-1133">Transmembrane helix</keyword>
<dbReference type="Proteomes" id="UP000257730">
    <property type="component" value="Segment"/>
</dbReference>
<evidence type="ECO:0000313" key="3">
    <source>
        <dbReference type="Proteomes" id="UP000257730"/>
    </source>
</evidence>
<dbReference type="KEGG" id="vg:79993489"/>
<name>A0A345KUK1_9CAUD</name>
<proteinExistence type="predicted"/>
<dbReference type="GeneID" id="79993489"/>
<keyword evidence="1" id="KW-0812">Transmembrane</keyword>